<dbReference type="InterPro" id="IPR016181">
    <property type="entry name" value="Acyl_CoA_acyltransferase"/>
</dbReference>
<dbReference type="AlphaFoldDB" id="A0A2A5C7P7"/>
<dbReference type="EMBL" id="NVWI01000013">
    <property type="protein sequence ID" value="PCJ39605.1"/>
    <property type="molecule type" value="Genomic_DNA"/>
</dbReference>
<dbReference type="Proteomes" id="UP000228987">
    <property type="component" value="Unassembled WGS sequence"/>
</dbReference>
<protein>
    <recommendedName>
        <fullName evidence="3">GNAT family N-acetyltransferase</fullName>
    </recommendedName>
</protein>
<comment type="caution">
    <text evidence="1">The sequence shown here is derived from an EMBL/GenBank/DDBJ whole genome shotgun (WGS) entry which is preliminary data.</text>
</comment>
<gene>
    <name evidence="1" type="ORF">COA71_13220</name>
</gene>
<name>A0A2A5C7P7_9GAMM</name>
<sequence length="329" mass="38264">MTLKLEVCTQSNVDKLISFIDKYWKKNHIFVNDRALFDWQHKNKEEYNFILAIENGDILAILGFIPTSQYSKPLQKHNEIWLAIWKVRDDVKKPGLGLLMLKFLQKHLNDPTICSLGLSQEVIPLYRALKYEVGILEHRAFFNQKKVSFDFISPPESFRVSCNRGEIKIISDASKLDLSACDFLFVSQPKKNIEYITNRYLRHPSYAYEMLFFQNNENVVSIVIYRIIVIDDVRIARIVDVIGSNILEKDFNYSISIFLEEQNIDYIDIVSNLICSNESGFISNTKDFILPNYFEPLEIKNVKVDYAYKSKSGALAIFRGDSDQDRPNI</sequence>
<proteinExistence type="predicted"/>
<dbReference type="SUPFAM" id="SSF55729">
    <property type="entry name" value="Acyl-CoA N-acyltransferases (Nat)"/>
    <property type="match status" value="1"/>
</dbReference>
<reference evidence="2" key="1">
    <citation type="submission" date="2017-08" db="EMBL/GenBank/DDBJ databases">
        <title>A dynamic microbial community with high functional redundancy inhabits the cold, oxic subseafloor aquifer.</title>
        <authorList>
            <person name="Tully B.J."/>
            <person name="Wheat C.G."/>
            <person name="Glazer B.T."/>
            <person name="Huber J.A."/>
        </authorList>
    </citation>
    <scope>NUCLEOTIDE SEQUENCE [LARGE SCALE GENOMIC DNA]</scope>
</reference>
<organism evidence="1 2">
    <name type="scientific">SAR86 cluster bacterium</name>
    <dbReference type="NCBI Taxonomy" id="2030880"/>
    <lineage>
        <taxon>Bacteria</taxon>
        <taxon>Pseudomonadati</taxon>
        <taxon>Pseudomonadota</taxon>
        <taxon>Gammaproteobacteria</taxon>
        <taxon>SAR86 cluster</taxon>
    </lineage>
</organism>
<accession>A0A2A5C7P7</accession>
<evidence type="ECO:0000313" key="1">
    <source>
        <dbReference type="EMBL" id="PCJ39605.1"/>
    </source>
</evidence>
<evidence type="ECO:0000313" key="2">
    <source>
        <dbReference type="Proteomes" id="UP000228987"/>
    </source>
</evidence>
<evidence type="ECO:0008006" key="3">
    <source>
        <dbReference type="Google" id="ProtNLM"/>
    </source>
</evidence>